<evidence type="ECO:0000313" key="7">
    <source>
        <dbReference type="EMBL" id="MBJ8340581.1"/>
    </source>
</evidence>
<keyword evidence="2" id="KW-0663">Pyridoxal phosphate</keyword>
<evidence type="ECO:0000256" key="4">
    <source>
        <dbReference type="ARBA" id="ARBA00023125"/>
    </source>
</evidence>
<dbReference type="InterPro" id="IPR015421">
    <property type="entry name" value="PyrdxlP-dep_Trfase_major"/>
</dbReference>
<dbReference type="EMBL" id="JAEMNV010000005">
    <property type="protein sequence ID" value="MBJ8340581.1"/>
    <property type="molecule type" value="Genomic_DNA"/>
</dbReference>
<dbReference type="InterPro" id="IPR000524">
    <property type="entry name" value="Tscrpt_reg_HTH_GntR"/>
</dbReference>
<keyword evidence="4" id="KW-0238">DNA-binding</keyword>
<dbReference type="GO" id="GO:0003677">
    <property type="term" value="F:DNA binding"/>
    <property type="evidence" value="ECO:0007669"/>
    <property type="project" value="UniProtKB-KW"/>
</dbReference>
<dbReference type="Pfam" id="PF00155">
    <property type="entry name" value="Aminotran_1_2"/>
    <property type="match status" value="1"/>
</dbReference>
<dbReference type="PRINTS" id="PR00035">
    <property type="entry name" value="HTHGNTR"/>
</dbReference>
<protein>
    <submittedName>
        <fullName evidence="7">PLP-dependent aminotransferase family protein</fullName>
    </submittedName>
</protein>
<keyword evidence="3" id="KW-0805">Transcription regulation</keyword>
<dbReference type="RefSeq" id="WP_199705460.1">
    <property type="nucleotide sequence ID" value="NZ_JAEMNV010000005.1"/>
</dbReference>
<dbReference type="GO" id="GO:0030170">
    <property type="term" value="F:pyridoxal phosphate binding"/>
    <property type="evidence" value="ECO:0007669"/>
    <property type="project" value="InterPro"/>
</dbReference>
<evidence type="ECO:0000313" key="8">
    <source>
        <dbReference type="Proteomes" id="UP000655868"/>
    </source>
</evidence>
<keyword evidence="7" id="KW-0032">Aminotransferase</keyword>
<evidence type="ECO:0000256" key="1">
    <source>
        <dbReference type="ARBA" id="ARBA00005384"/>
    </source>
</evidence>
<evidence type="ECO:0000256" key="2">
    <source>
        <dbReference type="ARBA" id="ARBA00022898"/>
    </source>
</evidence>
<dbReference type="GO" id="GO:0008483">
    <property type="term" value="F:transaminase activity"/>
    <property type="evidence" value="ECO:0007669"/>
    <property type="project" value="UniProtKB-KW"/>
</dbReference>
<accession>A0A934NSF0</accession>
<dbReference type="InterPro" id="IPR036388">
    <property type="entry name" value="WH-like_DNA-bd_sf"/>
</dbReference>
<gene>
    <name evidence="7" type="ORF">JGU71_16950</name>
</gene>
<dbReference type="Proteomes" id="UP000655868">
    <property type="component" value="Unassembled WGS sequence"/>
</dbReference>
<proteinExistence type="inferred from homology"/>
<dbReference type="PROSITE" id="PS50949">
    <property type="entry name" value="HTH_GNTR"/>
    <property type="match status" value="1"/>
</dbReference>
<dbReference type="InterPro" id="IPR036390">
    <property type="entry name" value="WH_DNA-bd_sf"/>
</dbReference>
<dbReference type="InterPro" id="IPR004839">
    <property type="entry name" value="Aminotransferase_I/II_large"/>
</dbReference>
<dbReference type="Pfam" id="PF00392">
    <property type="entry name" value="GntR"/>
    <property type="match status" value="1"/>
</dbReference>
<dbReference type="Gene3D" id="1.10.10.10">
    <property type="entry name" value="Winged helix-like DNA-binding domain superfamily/Winged helix DNA-binding domain"/>
    <property type="match status" value="1"/>
</dbReference>
<evidence type="ECO:0000256" key="3">
    <source>
        <dbReference type="ARBA" id="ARBA00023015"/>
    </source>
</evidence>
<dbReference type="PANTHER" id="PTHR46577">
    <property type="entry name" value="HTH-TYPE TRANSCRIPTIONAL REGULATORY PROTEIN GABR"/>
    <property type="match status" value="1"/>
</dbReference>
<dbReference type="InterPro" id="IPR051446">
    <property type="entry name" value="HTH_trans_reg/aminotransferase"/>
</dbReference>
<dbReference type="SUPFAM" id="SSF53383">
    <property type="entry name" value="PLP-dependent transferases"/>
    <property type="match status" value="1"/>
</dbReference>
<dbReference type="Gene3D" id="3.40.640.10">
    <property type="entry name" value="Type I PLP-dependent aspartate aminotransferase-like (Major domain)"/>
    <property type="match status" value="1"/>
</dbReference>
<dbReference type="AlphaFoldDB" id="A0A934NSF0"/>
<comment type="caution">
    <text evidence="7">The sequence shown here is derived from an EMBL/GenBank/DDBJ whole genome shotgun (WGS) entry which is preliminary data.</text>
</comment>
<sequence length="464" mass="48735">MNDDLPITLDRAAGTPLATQVADAFRAAATDGRLRAGDKLPSSRRLADTLGVSRTVTSAAYDQLHAEGWITGKHGAGTFITTAPKPSPAHDVSYELPVGDEGLIDLAPGAPCVATIDKAAWRRAWRAAADHPSMIRPQRAGLPDYRAAVVEHLLRHRGLAAGVDSGTVLTTAGTSSATGELAESILKPGDAVAMEEPGYRRSVGALRAAGMTVVPVPVDAEGLCVDAIPRGVKAVYCTPAHQFPMGGRLPAARRVQLVDRARRDGIIVIEDDYDGELRYDAAPLPLLASIGPDVVVHLGTTSKILTSALGVGWMVAPAAVAHAVLEHRDRTGTRPSPAGQLVVRELATSGDLARHLRRTRREVSERREFLVEQCATAGLSVVGDDAGAHVVVLLPSAEAERAVIAAGRAAGIHLDGLKRHHFGPQSTFGIALGYTACSRAELHDSIPTVAALLAPFVHRGPSRT</sequence>
<dbReference type="CDD" id="cd07377">
    <property type="entry name" value="WHTH_GntR"/>
    <property type="match status" value="1"/>
</dbReference>
<organism evidence="7 8">
    <name type="scientific">Antrihabitans stalagmiti</name>
    <dbReference type="NCBI Taxonomy" id="2799499"/>
    <lineage>
        <taxon>Bacteria</taxon>
        <taxon>Bacillati</taxon>
        <taxon>Actinomycetota</taxon>
        <taxon>Actinomycetes</taxon>
        <taxon>Mycobacteriales</taxon>
        <taxon>Nocardiaceae</taxon>
        <taxon>Antrihabitans</taxon>
    </lineage>
</organism>
<evidence type="ECO:0000259" key="6">
    <source>
        <dbReference type="PROSITE" id="PS50949"/>
    </source>
</evidence>
<dbReference type="CDD" id="cd00609">
    <property type="entry name" value="AAT_like"/>
    <property type="match status" value="1"/>
</dbReference>
<dbReference type="SMART" id="SM00345">
    <property type="entry name" value="HTH_GNTR"/>
    <property type="match status" value="1"/>
</dbReference>
<dbReference type="SUPFAM" id="SSF46785">
    <property type="entry name" value="Winged helix' DNA-binding domain"/>
    <property type="match status" value="1"/>
</dbReference>
<keyword evidence="7" id="KW-0808">Transferase</keyword>
<name>A0A934NSF0_9NOCA</name>
<dbReference type="PANTHER" id="PTHR46577:SF1">
    <property type="entry name" value="HTH-TYPE TRANSCRIPTIONAL REGULATORY PROTEIN GABR"/>
    <property type="match status" value="1"/>
</dbReference>
<feature type="domain" description="HTH gntR-type" evidence="6">
    <location>
        <begin position="15"/>
        <end position="83"/>
    </location>
</feature>
<comment type="similarity">
    <text evidence="1">In the C-terminal section; belongs to the class-I pyridoxal-phosphate-dependent aminotransferase family.</text>
</comment>
<keyword evidence="8" id="KW-1185">Reference proteome</keyword>
<evidence type="ECO:0000256" key="5">
    <source>
        <dbReference type="ARBA" id="ARBA00023163"/>
    </source>
</evidence>
<reference evidence="7" key="1">
    <citation type="submission" date="2020-12" db="EMBL/GenBank/DDBJ databases">
        <title>Antrihabitans popcorni sp. nov. and Antrihabitans auranticaus sp. nov., isolated from a larva cave.</title>
        <authorList>
            <person name="Lee S.D."/>
            <person name="Kim I.S."/>
        </authorList>
    </citation>
    <scope>NUCLEOTIDE SEQUENCE</scope>
    <source>
        <strain evidence="7">YC3-6</strain>
    </source>
</reference>
<dbReference type="GO" id="GO:0003700">
    <property type="term" value="F:DNA-binding transcription factor activity"/>
    <property type="evidence" value="ECO:0007669"/>
    <property type="project" value="InterPro"/>
</dbReference>
<keyword evidence="5" id="KW-0804">Transcription</keyword>
<dbReference type="InterPro" id="IPR015424">
    <property type="entry name" value="PyrdxlP-dep_Trfase"/>
</dbReference>